<keyword evidence="3" id="KW-1185">Reference proteome</keyword>
<evidence type="ECO:0000256" key="1">
    <source>
        <dbReference type="SAM" id="MobiDB-lite"/>
    </source>
</evidence>
<dbReference type="Pfam" id="PF05159">
    <property type="entry name" value="Capsule_synth"/>
    <property type="match status" value="1"/>
</dbReference>
<comment type="caution">
    <text evidence="2">The sequence shown here is derived from an EMBL/GenBank/DDBJ whole genome shotgun (WGS) entry which is preliminary data.</text>
</comment>
<evidence type="ECO:0000313" key="3">
    <source>
        <dbReference type="Proteomes" id="UP001597302"/>
    </source>
</evidence>
<feature type="region of interest" description="Disordered" evidence="1">
    <location>
        <begin position="1"/>
        <end position="61"/>
    </location>
</feature>
<dbReference type="CDD" id="cd16441">
    <property type="entry name" value="beta_Kdo_transferase_KpsS"/>
    <property type="match status" value="1"/>
</dbReference>
<proteinExistence type="predicted"/>
<gene>
    <name evidence="2" type="ORF">ACFQ5P_13120</name>
</gene>
<evidence type="ECO:0000313" key="2">
    <source>
        <dbReference type="EMBL" id="MFD1482231.1"/>
    </source>
</evidence>
<accession>A0ABW4E0J6</accession>
<dbReference type="Proteomes" id="UP001597302">
    <property type="component" value="Unassembled WGS sequence"/>
</dbReference>
<dbReference type="InterPro" id="IPR007833">
    <property type="entry name" value="Capsule_polysaccharide_synth"/>
</dbReference>
<protein>
    <submittedName>
        <fullName evidence="2">Capsular biosynthesis protein</fullName>
    </submittedName>
</protein>
<name>A0ABW4E0J6_9RHOB</name>
<dbReference type="RefSeq" id="WP_341352764.1">
    <property type="nucleotide sequence ID" value="NZ_CBCSAJ010000042.1"/>
</dbReference>
<reference evidence="3" key="1">
    <citation type="journal article" date="2019" name="Int. J. Syst. Evol. Microbiol.">
        <title>The Global Catalogue of Microorganisms (GCM) 10K type strain sequencing project: providing services to taxonomists for standard genome sequencing and annotation.</title>
        <authorList>
            <consortium name="The Broad Institute Genomics Platform"/>
            <consortium name="The Broad Institute Genome Sequencing Center for Infectious Disease"/>
            <person name="Wu L."/>
            <person name="Ma J."/>
        </authorList>
    </citation>
    <scope>NUCLEOTIDE SEQUENCE [LARGE SCALE GENOMIC DNA]</scope>
    <source>
        <strain evidence="3">CCM 8875</strain>
    </source>
</reference>
<sequence length="485" mass="54656">MDHSAPLPARLSHKMPMIHQGPPSLHVKPPALAQGDAGPDARPADARPTDGKPANGRPHGDRHVFLMLQGPHGPFFDRLARLLRAAGASVWRCGFNAGDEFFWSDTSSFIRHEGNVQDWPDHLARILDDKGVTDIVLYGDVRAIHATARRLATERGLRIHVFEEGYLRPYWISYERQGSNGNSVLLRIPLAQMRAALREQISEVRRPPAHWGDMRQHKFYGAFYHFLILIANRRYRAYAGHRAIPVMQEFRLNLRRFLLAPAYNVGRAVQWRRLRLSGWPYTLVPMQLEHDSNFLGHSPFTKNEQFIAQVVASFARAAPRHHHLVFKAHPLEDGRAGNRAAIHASATEHGIRDRVHYIRGGKLAEILSHARAVVTVNSTAAQQALWRGIPVKTLGRAVYEKPGLVSEQSLDDFLKSPEAPDPQAYRVFRDYLLQTSQIPGGFYASRSRAHALRLVADMLLSPHDPYDALASGPILPRQQLADQDN</sequence>
<organism evidence="2 3">
    <name type="scientific">Paracoccus nototheniae</name>
    <dbReference type="NCBI Taxonomy" id="2489002"/>
    <lineage>
        <taxon>Bacteria</taxon>
        <taxon>Pseudomonadati</taxon>
        <taxon>Pseudomonadota</taxon>
        <taxon>Alphaproteobacteria</taxon>
        <taxon>Rhodobacterales</taxon>
        <taxon>Paracoccaceae</taxon>
        <taxon>Paracoccus</taxon>
    </lineage>
</organism>
<dbReference type="EMBL" id="JBHTOQ010000027">
    <property type="protein sequence ID" value="MFD1482231.1"/>
    <property type="molecule type" value="Genomic_DNA"/>
</dbReference>